<proteinExistence type="predicted"/>
<evidence type="ECO:0000313" key="2">
    <source>
        <dbReference type="Proteomes" id="UP000287651"/>
    </source>
</evidence>
<accession>A0A426Y6W7</accession>
<sequence>GEAAEEAEETASLHREAENKESACRRKKVDWKMAVVVRGSRGGRRRGQQLWSTRDATAVVAGGEEWLATVIEDESKAVTRGVRLLCQRRRKRGLLSITICCLSQQRDAISSGGAVTLVQSDTMREIEGVAADLDVVGVSGRGGRLSD</sequence>
<comment type="caution">
    <text evidence="1">The sequence shown here is derived from an EMBL/GenBank/DDBJ whole genome shotgun (WGS) entry which is preliminary data.</text>
</comment>
<feature type="non-terminal residue" evidence="1">
    <location>
        <position position="1"/>
    </location>
</feature>
<dbReference type="AlphaFoldDB" id="A0A426Y6W7"/>
<gene>
    <name evidence="1" type="ORF">B296_00048742</name>
</gene>
<organism evidence="1 2">
    <name type="scientific">Ensete ventricosum</name>
    <name type="common">Abyssinian banana</name>
    <name type="synonym">Musa ensete</name>
    <dbReference type="NCBI Taxonomy" id="4639"/>
    <lineage>
        <taxon>Eukaryota</taxon>
        <taxon>Viridiplantae</taxon>
        <taxon>Streptophyta</taxon>
        <taxon>Embryophyta</taxon>
        <taxon>Tracheophyta</taxon>
        <taxon>Spermatophyta</taxon>
        <taxon>Magnoliopsida</taxon>
        <taxon>Liliopsida</taxon>
        <taxon>Zingiberales</taxon>
        <taxon>Musaceae</taxon>
        <taxon>Ensete</taxon>
    </lineage>
</organism>
<name>A0A426Y6W7_ENSVE</name>
<evidence type="ECO:0000313" key="1">
    <source>
        <dbReference type="EMBL" id="RRT47506.1"/>
    </source>
</evidence>
<dbReference type="Proteomes" id="UP000287651">
    <property type="component" value="Unassembled WGS sequence"/>
</dbReference>
<protein>
    <submittedName>
        <fullName evidence="1">Uncharacterized protein</fullName>
    </submittedName>
</protein>
<reference evidence="1 2" key="1">
    <citation type="journal article" date="2014" name="Agronomy (Basel)">
        <title>A Draft Genome Sequence for Ensete ventricosum, the Drought-Tolerant Tree Against Hunger.</title>
        <authorList>
            <person name="Harrison J."/>
            <person name="Moore K.A."/>
            <person name="Paszkiewicz K."/>
            <person name="Jones T."/>
            <person name="Grant M."/>
            <person name="Ambacheew D."/>
            <person name="Muzemil S."/>
            <person name="Studholme D.J."/>
        </authorList>
    </citation>
    <scope>NUCLEOTIDE SEQUENCE [LARGE SCALE GENOMIC DNA]</scope>
</reference>
<dbReference type="EMBL" id="AMZH03014515">
    <property type="protein sequence ID" value="RRT47506.1"/>
    <property type="molecule type" value="Genomic_DNA"/>
</dbReference>